<dbReference type="PRINTS" id="PR00477">
    <property type="entry name" value="PHGLYCKINASE"/>
</dbReference>
<comment type="pathway">
    <text evidence="2 12">Carbohydrate degradation; glycolysis; pyruvate from D-glyceraldehyde 3-phosphate: step 2/5.</text>
</comment>
<dbReference type="Proteomes" id="UP000199147">
    <property type="component" value="Unassembled WGS sequence"/>
</dbReference>
<dbReference type="PANTHER" id="PTHR11406">
    <property type="entry name" value="PHOSPHOGLYCERATE KINASE"/>
    <property type="match status" value="1"/>
</dbReference>
<comment type="catalytic activity">
    <reaction evidence="1 12 15">
        <text>(2R)-3-phosphoglycerate + ATP = (2R)-3-phospho-glyceroyl phosphate + ADP</text>
        <dbReference type="Rhea" id="RHEA:14801"/>
        <dbReference type="ChEBI" id="CHEBI:30616"/>
        <dbReference type="ChEBI" id="CHEBI:57604"/>
        <dbReference type="ChEBI" id="CHEBI:58272"/>
        <dbReference type="ChEBI" id="CHEBI:456216"/>
        <dbReference type="EC" id="2.7.2.3"/>
    </reaction>
</comment>
<dbReference type="InterPro" id="IPR015911">
    <property type="entry name" value="Phosphoglycerate_kinase_CS"/>
</dbReference>
<dbReference type="AlphaFoldDB" id="A0A0H5RKR5"/>
<evidence type="ECO:0000256" key="12">
    <source>
        <dbReference type="HAMAP-Rule" id="MF_00145"/>
    </source>
</evidence>
<dbReference type="InterPro" id="IPR036043">
    <property type="entry name" value="Phosphoglycerate_kinase_sf"/>
</dbReference>
<dbReference type="HAMAP" id="MF_00145">
    <property type="entry name" value="Phosphoglyc_kinase"/>
    <property type="match status" value="1"/>
</dbReference>
<evidence type="ECO:0000256" key="6">
    <source>
        <dbReference type="ARBA" id="ARBA00016471"/>
    </source>
</evidence>
<dbReference type="GO" id="GO:0006096">
    <property type="term" value="P:glycolytic process"/>
    <property type="evidence" value="ECO:0007669"/>
    <property type="project" value="UniProtKB-UniRule"/>
</dbReference>
<dbReference type="GO" id="GO:0043531">
    <property type="term" value="F:ADP binding"/>
    <property type="evidence" value="ECO:0007669"/>
    <property type="project" value="TreeGrafter"/>
</dbReference>
<evidence type="ECO:0000256" key="1">
    <source>
        <dbReference type="ARBA" id="ARBA00000642"/>
    </source>
</evidence>
<feature type="binding site" evidence="13">
    <location>
        <position position="122"/>
    </location>
    <ligand>
        <name>(2R)-3-phosphoglycerate</name>
        <dbReference type="ChEBI" id="CHEBI:58272"/>
    </ligand>
</feature>
<evidence type="ECO:0000256" key="9">
    <source>
        <dbReference type="ARBA" id="ARBA00022777"/>
    </source>
</evidence>
<dbReference type="GO" id="GO:0006094">
    <property type="term" value="P:gluconeogenesis"/>
    <property type="evidence" value="ECO:0007669"/>
    <property type="project" value="TreeGrafter"/>
</dbReference>
<evidence type="ECO:0000313" key="17">
    <source>
        <dbReference type="Proteomes" id="UP000199147"/>
    </source>
</evidence>
<dbReference type="GO" id="GO:0004618">
    <property type="term" value="F:phosphoglycerate kinase activity"/>
    <property type="evidence" value="ECO:0007669"/>
    <property type="project" value="UniProtKB-UniRule"/>
</dbReference>
<dbReference type="FunFam" id="3.40.50.1260:FF:000003">
    <property type="entry name" value="Phosphoglycerate kinase"/>
    <property type="match status" value="1"/>
</dbReference>
<keyword evidence="12" id="KW-0963">Cytoplasm</keyword>
<dbReference type="InterPro" id="IPR015824">
    <property type="entry name" value="Phosphoglycerate_kinase_N"/>
</dbReference>
<protein>
    <recommendedName>
        <fullName evidence="6 12">Phosphoglycerate kinase</fullName>
        <ecNumber evidence="5 12">2.7.2.3</ecNumber>
    </recommendedName>
</protein>
<evidence type="ECO:0000256" key="5">
    <source>
        <dbReference type="ARBA" id="ARBA00013061"/>
    </source>
</evidence>
<keyword evidence="17" id="KW-1185">Reference proteome</keyword>
<dbReference type="EMBL" id="CWKH01000001">
    <property type="protein sequence ID" value="CRZ14613.1"/>
    <property type="molecule type" value="Genomic_DNA"/>
</dbReference>
<dbReference type="FunFam" id="3.40.50.1260:FF:000006">
    <property type="entry name" value="Phosphoglycerate kinase"/>
    <property type="match status" value="1"/>
</dbReference>
<feature type="binding site" evidence="13">
    <location>
        <position position="40"/>
    </location>
    <ligand>
        <name>(2R)-3-phosphoglycerate</name>
        <dbReference type="ChEBI" id="CHEBI:58272"/>
    </ligand>
</feature>
<keyword evidence="7 12" id="KW-0808">Transferase</keyword>
<feature type="binding site" evidence="12">
    <location>
        <position position="122"/>
    </location>
    <ligand>
        <name>substrate</name>
    </ligand>
</feature>
<keyword evidence="9 12" id="KW-0418">Kinase</keyword>
<dbReference type="OrthoDB" id="9808460at2"/>
<proteinExistence type="inferred from homology"/>
<evidence type="ECO:0000256" key="7">
    <source>
        <dbReference type="ARBA" id="ARBA00022679"/>
    </source>
</evidence>
<dbReference type="InterPro" id="IPR001576">
    <property type="entry name" value="Phosphoglycerate_kinase"/>
</dbReference>
<dbReference type="UniPathway" id="UPA00109">
    <property type="reaction ID" value="UER00185"/>
</dbReference>
<dbReference type="GO" id="GO:0005829">
    <property type="term" value="C:cytosol"/>
    <property type="evidence" value="ECO:0007669"/>
    <property type="project" value="UniProtKB-ARBA"/>
</dbReference>
<feature type="binding site" evidence="12 13">
    <location>
        <begin position="63"/>
        <end position="66"/>
    </location>
    <ligand>
        <name>substrate</name>
    </ligand>
</feature>
<dbReference type="SUPFAM" id="SSF53748">
    <property type="entry name" value="Phosphoglycerate kinase"/>
    <property type="match status" value="1"/>
</dbReference>
<feature type="binding site" evidence="12 14">
    <location>
        <position position="335"/>
    </location>
    <ligand>
        <name>ATP</name>
        <dbReference type="ChEBI" id="CHEBI:30616"/>
    </ligand>
</feature>
<comment type="subcellular location">
    <subcellularLocation>
        <location evidence="12">Cytoplasm</location>
    </subcellularLocation>
</comment>
<feature type="binding site" evidence="12 14">
    <location>
        <position position="216"/>
    </location>
    <ligand>
        <name>ATP</name>
        <dbReference type="ChEBI" id="CHEBI:30616"/>
    </ligand>
</feature>
<keyword evidence="11 12" id="KW-0324">Glycolysis</keyword>
<evidence type="ECO:0000256" key="4">
    <source>
        <dbReference type="ARBA" id="ARBA00011245"/>
    </source>
</evidence>
<dbReference type="EC" id="2.7.2.3" evidence="5 12"/>
<name>A0A0H5RKR5_9MYCO</name>
<feature type="binding site" evidence="12">
    <location>
        <position position="166"/>
    </location>
    <ligand>
        <name>substrate</name>
    </ligand>
</feature>
<accession>A0A0H5RKR5</accession>
<evidence type="ECO:0000256" key="14">
    <source>
        <dbReference type="PIRSR" id="PIRSR000724-2"/>
    </source>
</evidence>
<dbReference type="PROSITE" id="PS00111">
    <property type="entry name" value="PGLYCERATE_KINASE"/>
    <property type="match status" value="1"/>
</dbReference>
<dbReference type="STRING" id="146018.BN2156_01463"/>
<feature type="binding site" evidence="12">
    <location>
        <position position="304"/>
    </location>
    <ligand>
        <name>ATP</name>
        <dbReference type="ChEBI" id="CHEBI:30616"/>
    </ligand>
</feature>
<evidence type="ECO:0000313" key="16">
    <source>
        <dbReference type="EMBL" id="CRZ14613.1"/>
    </source>
</evidence>
<organism evidence="16 17">
    <name type="scientific">Mycolicibacterium neworleansense</name>
    <dbReference type="NCBI Taxonomy" id="146018"/>
    <lineage>
        <taxon>Bacteria</taxon>
        <taxon>Bacillati</taxon>
        <taxon>Actinomycetota</taxon>
        <taxon>Actinomycetes</taxon>
        <taxon>Mycobacteriales</taxon>
        <taxon>Mycobacteriaceae</taxon>
        <taxon>Mycolicibacterium</taxon>
    </lineage>
</organism>
<dbReference type="PANTHER" id="PTHR11406:SF23">
    <property type="entry name" value="PHOSPHOGLYCERATE KINASE 1, CHLOROPLASTIC-RELATED"/>
    <property type="match status" value="1"/>
</dbReference>
<comment type="subunit">
    <text evidence="4 12">Monomer.</text>
</comment>
<evidence type="ECO:0000256" key="15">
    <source>
        <dbReference type="RuleBase" id="RU000532"/>
    </source>
</evidence>
<dbReference type="CDD" id="cd00318">
    <property type="entry name" value="Phosphoglycerate_kinase"/>
    <property type="match status" value="1"/>
</dbReference>
<dbReference type="Pfam" id="PF00162">
    <property type="entry name" value="PGK"/>
    <property type="match status" value="1"/>
</dbReference>
<evidence type="ECO:0000256" key="3">
    <source>
        <dbReference type="ARBA" id="ARBA00008982"/>
    </source>
</evidence>
<dbReference type="Gene3D" id="3.40.50.1260">
    <property type="entry name" value="Phosphoglycerate kinase, N-terminal domain"/>
    <property type="match status" value="2"/>
</dbReference>
<dbReference type="GO" id="GO:0005524">
    <property type="term" value="F:ATP binding"/>
    <property type="evidence" value="ECO:0007669"/>
    <property type="project" value="UniProtKB-KW"/>
</dbReference>
<evidence type="ECO:0000256" key="8">
    <source>
        <dbReference type="ARBA" id="ARBA00022741"/>
    </source>
</evidence>
<evidence type="ECO:0000256" key="11">
    <source>
        <dbReference type="ARBA" id="ARBA00023152"/>
    </source>
</evidence>
<gene>
    <name evidence="12 16" type="primary">pgk</name>
    <name evidence="16" type="ORF">BN2156_01463</name>
</gene>
<sequence>MTVKTLADLLAEGVEGRGVLVRSDLNVPLDDEGNITDPGRIIASVPTLKALAEAGAKVVVIAHLGRPKGAPDSKLSLAPVAAALGEKLGRHVQLAGDVVGTDALARAEGLTDGDVLLLENIRFDPRETSKDDAERLALAKALAALVEGADGSPGAFVSDGFGVVHRKQASVYDIATLLPHYAGTLVDAEVKVLEQLTSSTERPYAVVLGGSKVSDKLAVIENLATKADSIIIGGGMCFTFLASQGVSVGTSLLQEEMIDTCKRLLDTYADVIHLPVDIVVADKFAADAESETVASDRIPEGKMGLDIGPESVKRFTALLSNAKTVFWNGPMGVFEFPAFAEGTRGVAEAIIGATEKGAFSVVGGGDSAAAVRQLGLAEDGFSHISTGGGASLEYLEGKTLPGIEVLES</sequence>
<keyword evidence="10 12" id="KW-0067">ATP-binding</keyword>
<comment type="similarity">
    <text evidence="3 12 15">Belongs to the phosphoglycerate kinase family.</text>
</comment>
<dbReference type="RefSeq" id="WP_090511854.1">
    <property type="nucleotide sequence ID" value="NZ_CWKH01000001.1"/>
</dbReference>
<feature type="binding site" evidence="13">
    <location>
        <position position="166"/>
    </location>
    <ligand>
        <name>(2R)-3-phosphoglycerate</name>
        <dbReference type="ChEBI" id="CHEBI:58272"/>
    </ligand>
</feature>
<feature type="binding site" evidence="12">
    <location>
        <position position="40"/>
    </location>
    <ligand>
        <name>substrate</name>
    </ligand>
</feature>
<evidence type="ECO:0000256" key="13">
    <source>
        <dbReference type="PIRSR" id="PIRSR000724-1"/>
    </source>
</evidence>
<evidence type="ECO:0000256" key="10">
    <source>
        <dbReference type="ARBA" id="ARBA00022840"/>
    </source>
</evidence>
<keyword evidence="8 12" id="KW-0547">Nucleotide-binding</keyword>
<feature type="binding site" evidence="12 14">
    <location>
        <begin position="364"/>
        <end position="367"/>
    </location>
    <ligand>
        <name>ATP</name>
        <dbReference type="ChEBI" id="CHEBI:30616"/>
    </ligand>
</feature>
<dbReference type="PIRSF" id="PIRSF000724">
    <property type="entry name" value="Pgk"/>
    <property type="match status" value="1"/>
</dbReference>
<evidence type="ECO:0000256" key="2">
    <source>
        <dbReference type="ARBA" id="ARBA00004838"/>
    </source>
</evidence>
<feature type="binding site" evidence="12 13">
    <location>
        <begin position="24"/>
        <end position="26"/>
    </location>
    <ligand>
        <name>substrate</name>
    </ligand>
</feature>
<reference evidence="17" key="1">
    <citation type="submission" date="2015-07" db="EMBL/GenBank/DDBJ databases">
        <authorList>
            <person name="Urmite Genomes"/>
        </authorList>
    </citation>
    <scope>NUCLEOTIDE SEQUENCE [LARGE SCALE GENOMIC DNA]</scope>
    <source>
        <strain evidence="17">type strain: ATCC 49404</strain>
    </source>
</reference>